<dbReference type="GO" id="GO:0035438">
    <property type="term" value="F:cyclic-di-GMP binding"/>
    <property type="evidence" value="ECO:0007669"/>
    <property type="project" value="TreeGrafter"/>
</dbReference>
<feature type="coiled-coil region" evidence="1">
    <location>
        <begin position="94"/>
        <end position="126"/>
    </location>
</feature>
<evidence type="ECO:0000259" key="2">
    <source>
        <dbReference type="Pfam" id="PF15009"/>
    </source>
</evidence>
<accession>A0A6A4VRR5</accession>
<organism evidence="3 4">
    <name type="scientific">Amphibalanus amphitrite</name>
    <name type="common">Striped barnacle</name>
    <name type="synonym">Balanus amphitrite</name>
    <dbReference type="NCBI Taxonomy" id="1232801"/>
    <lineage>
        <taxon>Eukaryota</taxon>
        <taxon>Metazoa</taxon>
        <taxon>Ecdysozoa</taxon>
        <taxon>Arthropoda</taxon>
        <taxon>Crustacea</taxon>
        <taxon>Multicrustacea</taxon>
        <taxon>Cirripedia</taxon>
        <taxon>Thoracica</taxon>
        <taxon>Thoracicalcarea</taxon>
        <taxon>Balanomorpha</taxon>
        <taxon>Balanoidea</taxon>
        <taxon>Balanidae</taxon>
        <taxon>Amphibalaninae</taxon>
        <taxon>Amphibalanus</taxon>
    </lineage>
</organism>
<proteinExistence type="predicted"/>
<dbReference type="GO" id="GO:0061507">
    <property type="term" value="F:2',3'-cyclic GMP-AMP binding"/>
    <property type="evidence" value="ECO:0007669"/>
    <property type="project" value="TreeGrafter"/>
</dbReference>
<comment type="caution">
    <text evidence="3">The sequence shown here is derived from an EMBL/GenBank/DDBJ whole genome shotgun (WGS) entry which is preliminary data.</text>
</comment>
<dbReference type="Gene3D" id="3.40.50.12100">
    <property type="entry name" value="Stimulator of interferon genes protein"/>
    <property type="match status" value="1"/>
</dbReference>
<keyword evidence="1" id="KW-0175">Coiled coil</keyword>
<name>A0A6A4VRR5_AMPAM</name>
<sequence>MYRFRKLEGIEDHGRKFGETQVYRIEEGGKTYRVAMEEATPIRTAAHAVDDATAKFEAADFEEFAKRFKSQLEDILATKQAVGNQVKLVPIYDVDEVRSKVLDCLKELEKEEAEEAARASEQSETRS</sequence>
<evidence type="ECO:0000256" key="1">
    <source>
        <dbReference type="SAM" id="Coils"/>
    </source>
</evidence>
<gene>
    <name evidence="3" type="ORF">FJT64_006181</name>
</gene>
<dbReference type="PANTHER" id="PTHR34339:SF1">
    <property type="entry name" value="STIMULATOR OF INTERFERON GENES PROTEIN"/>
    <property type="match status" value="1"/>
</dbReference>
<dbReference type="PANTHER" id="PTHR34339">
    <property type="entry name" value="STIMULATOR OF INTERFERON GENES PROTEIN"/>
    <property type="match status" value="1"/>
</dbReference>
<dbReference type="AlphaFoldDB" id="A0A6A4VRR5"/>
<keyword evidence="4" id="KW-1185">Reference proteome</keyword>
<dbReference type="InterPro" id="IPR055432">
    <property type="entry name" value="STING_LBD"/>
</dbReference>
<dbReference type="GO" id="GO:0032481">
    <property type="term" value="P:positive regulation of type I interferon production"/>
    <property type="evidence" value="ECO:0007669"/>
    <property type="project" value="InterPro"/>
</dbReference>
<dbReference type="Proteomes" id="UP000440578">
    <property type="component" value="Unassembled WGS sequence"/>
</dbReference>
<dbReference type="Pfam" id="PF15009">
    <property type="entry name" value="STING_LBD"/>
    <property type="match status" value="1"/>
</dbReference>
<feature type="domain" description="STING ligand-binding" evidence="2">
    <location>
        <begin position="14"/>
        <end position="101"/>
    </location>
</feature>
<dbReference type="GO" id="GO:0000045">
    <property type="term" value="P:autophagosome assembly"/>
    <property type="evidence" value="ECO:0007669"/>
    <property type="project" value="TreeGrafter"/>
</dbReference>
<dbReference type="GO" id="GO:0005789">
    <property type="term" value="C:endoplasmic reticulum membrane"/>
    <property type="evidence" value="ECO:0007669"/>
    <property type="project" value="TreeGrafter"/>
</dbReference>
<evidence type="ECO:0000313" key="3">
    <source>
        <dbReference type="EMBL" id="KAF0296373.1"/>
    </source>
</evidence>
<evidence type="ECO:0000313" key="4">
    <source>
        <dbReference type="Proteomes" id="UP000440578"/>
    </source>
</evidence>
<dbReference type="GO" id="GO:0061709">
    <property type="term" value="P:reticulophagy"/>
    <property type="evidence" value="ECO:0007669"/>
    <property type="project" value="TreeGrafter"/>
</dbReference>
<protein>
    <recommendedName>
        <fullName evidence="2">STING ligand-binding domain-containing protein</fullName>
    </recommendedName>
</protein>
<dbReference type="InterPro" id="IPR029158">
    <property type="entry name" value="STING"/>
</dbReference>
<dbReference type="GO" id="GO:0045087">
    <property type="term" value="P:innate immune response"/>
    <property type="evidence" value="ECO:0007669"/>
    <property type="project" value="TreeGrafter"/>
</dbReference>
<dbReference type="GO" id="GO:0005776">
    <property type="term" value="C:autophagosome"/>
    <property type="evidence" value="ECO:0007669"/>
    <property type="project" value="TreeGrafter"/>
</dbReference>
<dbReference type="InterPro" id="IPR038623">
    <property type="entry name" value="STING_C_sf"/>
</dbReference>
<dbReference type="GO" id="GO:0002218">
    <property type="term" value="P:activation of innate immune response"/>
    <property type="evidence" value="ECO:0007669"/>
    <property type="project" value="InterPro"/>
</dbReference>
<dbReference type="GO" id="GO:0016239">
    <property type="term" value="P:positive regulation of macroautophagy"/>
    <property type="evidence" value="ECO:0007669"/>
    <property type="project" value="TreeGrafter"/>
</dbReference>
<reference evidence="3 4" key="1">
    <citation type="submission" date="2019-07" db="EMBL/GenBank/DDBJ databases">
        <title>Draft genome assembly of a fouling barnacle, Amphibalanus amphitrite (Darwin, 1854): The first reference genome for Thecostraca.</title>
        <authorList>
            <person name="Kim W."/>
        </authorList>
    </citation>
    <scope>NUCLEOTIDE SEQUENCE [LARGE SCALE GENOMIC DNA]</scope>
    <source>
        <strain evidence="3">SNU_AA5</strain>
        <tissue evidence="3">Soma without cirri and trophi</tissue>
    </source>
</reference>
<dbReference type="EMBL" id="VIIS01001569">
    <property type="protein sequence ID" value="KAF0296373.1"/>
    <property type="molecule type" value="Genomic_DNA"/>
</dbReference>